<evidence type="ECO:0000313" key="2">
    <source>
        <dbReference type="Proteomes" id="UP000024635"/>
    </source>
</evidence>
<sequence>MTLVEGCVGEEVHGTGPCSGRSSPSSRYPSCAVFGRPPAKTDLSSALYFVDHLGDSMYCVQLPVFAQFLKG</sequence>
<dbReference type="AlphaFoldDB" id="A0A016X3U0"/>
<keyword evidence="2" id="KW-1185">Reference proteome</keyword>
<comment type="caution">
    <text evidence="1">The sequence shown here is derived from an EMBL/GenBank/DDBJ whole genome shotgun (WGS) entry which is preliminary data.</text>
</comment>
<organism evidence="1 2">
    <name type="scientific">Ancylostoma ceylanicum</name>
    <dbReference type="NCBI Taxonomy" id="53326"/>
    <lineage>
        <taxon>Eukaryota</taxon>
        <taxon>Metazoa</taxon>
        <taxon>Ecdysozoa</taxon>
        <taxon>Nematoda</taxon>
        <taxon>Chromadorea</taxon>
        <taxon>Rhabditida</taxon>
        <taxon>Rhabditina</taxon>
        <taxon>Rhabditomorpha</taxon>
        <taxon>Strongyloidea</taxon>
        <taxon>Ancylostomatidae</taxon>
        <taxon>Ancylostomatinae</taxon>
        <taxon>Ancylostoma</taxon>
    </lineage>
</organism>
<proteinExistence type="predicted"/>
<name>A0A016X3U0_9BILA</name>
<accession>A0A016X3U0</accession>
<reference evidence="2" key="1">
    <citation type="journal article" date="2015" name="Nat. Genet.">
        <title>The genome and transcriptome of the zoonotic hookworm Ancylostoma ceylanicum identify infection-specific gene families.</title>
        <authorList>
            <person name="Schwarz E.M."/>
            <person name="Hu Y."/>
            <person name="Antoshechkin I."/>
            <person name="Miller M.M."/>
            <person name="Sternberg P.W."/>
            <person name="Aroian R.V."/>
        </authorList>
    </citation>
    <scope>NUCLEOTIDE SEQUENCE</scope>
    <source>
        <strain evidence="2">HY135</strain>
    </source>
</reference>
<evidence type="ECO:0000313" key="1">
    <source>
        <dbReference type="EMBL" id="EYC45918.1"/>
    </source>
</evidence>
<protein>
    <submittedName>
        <fullName evidence="1">Uncharacterized protein</fullName>
    </submittedName>
</protein>
<gene>
    <name evidence="1" type="primary">Acey_s0413.g1009</name>
    <name evidence="1" type="ORF">Y032_0413g1009</name>
</gene>
<dbReference type="Proteomes" id="UP000024635">
    <property type="component" value="Unassembled WGS sequence"/>
</dbReference>
<dbReference type="EMBL" id="JARK01000013">
    <property type="protein sequence ID" value="EYC45918.1"/>
    <property type="molecule type" value="Genomic_DNA"/>
</dbReference>